<dbReference type="InterPro" id="IPR050767">
    <property type="entry name" value="Sel1_AlgK"/>
</dbReference>
<dbReference type="InterPro" id="IPR006597">
    <property type="entry name" value="Sel1-like"/>
</dbReference>
<protein>
    <recommendedName>
        <fullName evidence="3">Sel1 repeat family protein</fullName>
    </recommendedName>
</protein>
<dbReference type="SMART" id="SM00671">
    <property type="entry name" value="SEL1"/>
    <property type="match status" value="4"/>
</dbReference>
<evidence type="ECO:0000313" key="2">
    <source>
        <dbReference type="Proteomes" id="UP000444318"/>
    </source>
</evidence>
<name>A0A843SPL3_9BURK</name>
<dbReference type="Pfam" id="PF08238">
    <property type="entry name" value="Sel1"/>
    <property type="match status" value="4"/>
</dbReference>
<sequence>MAVPSAVSTGWRLCLDGVGTLVCCLCDKVRSTGSHPANATNLTEFLLKKTCFLLLLALMPAFICSAYATATPDTGLTGGDTRDAREAVAIKLRLEVTIFEATPGGKAKAVAAINKLKALSESGDPYAQTSLAGLYKRGKDNLKKNPSQAMFWYRKAAEQGNPNAQDALGDAYREGEIVPKDYDQAASWYQKAAAQHYAPSEFQLSLMYQSGKIKPVDYVQAFDWCIQAAEHGHVEAQYLASLLYVDGKATPINYVEAMKWASIARKNGVREAVAWLLELEDGHPTQIAQARKLATEWLGRHPTKN</sequence>
<reference evidence="1 2" key="1">
    <citation type="submission" date="2019-10" db="EMBL/GenBank/DDBJ databases">
        <title>Two novel species isolated from a subtropical stream in China.</title>
        <authorList>
            <person name="Lu H."/>
        </authorList>
    </citation>
    <scope>NUCLEOTIDE SEQUENCE [LARGE SCALE GENOMIC DNA]</scope>
    <source>
        <strain evidence="1 2">FT103W</strain>
    </source>
</reference>
<dbReference type="PANTHER" id="PTHR11102">
    <property type="entry name" value="SEL-1-LIKE PROTEIN"/>
    <property type="match status" value="1"/>
</dbReference>
<evidence type="ECO:0008006" key="3">
    <source>
        <dbReference type="Google" id="ProtNLM"/>
    </source>
</evidence>
<gene>
    <name evidence="1" type="ORF">GEV01_25060</name>
</gene>
<dbReference type="Gene3D" id="1.25.40.10">
    <property type="entry name" value="Tetratricopeptide repeat domain"/>
    <property type="match status" value="1"/>
</dbReference>
<dbReference type="AlphaFoldDB" id="A0A843SPL3"/>
<evidence type="ECO:0000313" key="1">
    <source>
        <dbReference type="EMBL" id="MQA22797.1"/>
    </source>
</evidence>
<dbReference type="EMBL" id="WHUF01000007">
    <property type="protein sequence ID" value="MQA22797.1"/>
    <property type="molecule type" value="Genomic_DNA"/>
</dbReference>
<dbReference type="InterPro" id="IPR011990">
    <property type="entry name" value="TPR-like_helical_dom_sf"/>
</dbReference>
<dbReference type="Proteomes" id="UP000444318">
    <property type="component" value="Unassembled WGS sequence"/>
</dbReference>
<keyword evidence="2" id="KW-1185">Reference proteome</keyword>
<accession>A0A843SPL3</accession>
<organism evidence="1 2">
    <name type="scientific">Rugamonas rivuli</name>
    <dbReference type="NCBI Taxonomy" id="2743358"/>
    <lineage>
        <taxon>Bacteria</taxon>
        <taxon>Pseudomonadati</taxon>
        <taxon>Pseudomonadota</taxon>
        <taxon>Betaproteobacteria</taxon>
        <taxon>Burkholderiales</taxon>
        <taxon>Oxalobacteraceae</taxon>
        <taxon>Telluria group</taxon>
        <taxon>Rugamonas</taxon>
    </lineage>
</organism>
<dbReference type="SUPFAM" id="SSF81901">
    <property type="entry name" value="HCP-like"/>
    <property type="match status" value="1"/>
</dbReference>
<dbReference type="PANTHER" id="PTHR11102:SF160">
    <property type="entry name" value="ERAD-ASSOCIATED E3 UBIQUITIN-PROTEIN LIGASE COMPONENT HRD3"/>
    <property type="match status" value="1"/>
</dbReference>
<comment type="caution">
    <text evidence="1">The sequence shown here is derived from an EMBL/GenBank/DDBJ whole genome shotgun (WGS) entry which is preliminary data.</text>
</comment>
<proteinExistence type="predicted"/>